<evidence type="ECO:0000313" key="1">
    <source>
        <dbReference type="EMBL" id="QHS78362.1"/>
    </source>
</evidence>
<dbReference type="EMBL" id="MN740596">
    <property type="protein sequence ID" value="QHS78362.1"/>
    <property type="molecule type" value="Genomic_DNA"/>
</dbReference>
<name>A0A6C0AF71_9ZZZZ</name>
<organism evidence="1">
    <name type="scientific">viral metagenome</name>
    <dbReference type="NCBI Taxonomy" id="1070528"/>
    <lineage>
        <taxon>unclassified sequences</taxon>
        <taxon>metagenomes</taxon>
        <taxon>organismal metagenomes</taxon>
    </lineage>
</organism>
<dbReference type="SUPFAM" id="SSF56219">
    <property type="entry name" value="DNase I-like"/>
    <property type="match status" value="1"/>
</dbReference>
<dbReference type="AlphaFoldDB" id="A0A6C0AF71"/>
<accession>A0A6C0AF71</accession>
<dbReference type="Gene3D" id="3.60.10.10">
    <property type="entry name" value="Endonuclease/exonuclease/phosphatase"/>
    <property type="match status" value="1"/>
</dbReference>
<proteinExistence type="predicted"/>
<sequence length="139" mass="16422">MLKKCHVVATQENDKFEEILNALPKNISAVYYQQNNIAIFYDNEKLELLNSFYLKSKCLRCDFLINNKLINIYASHLKSGENLSSEMKRISQLTEIFEDSLDLENPIILMDSNNSYLYKMEYEPEDRLSTLIEKYNFKN</sequence>
<reference evidence="1" key="1">
    <citation type="journal article" date="2020" name="Nature">
        <title>Giant virus diversity and host interactions through global metagenomics.</title>
        <authorList>
            <person name="Schulz F."/>
            <person name="Roux S."/>
            <person name="Paez-Espino D."/>
            <person name="Jungbluth S."/>
            <person name="Walsh D.A."/>
            <person name="Denef V.J."/>
            <person name="McMahon K.D."/>
            <person name="Konstantinidis K.T."/>
            <person name="Eloe-Fadrosh E.A."/>
            <person name="Kyrpides N.C."/>
            <person name="Woyke T."/>
        </authorList>
    </citation>
    <scope>NUCLEOTIDE SEQUENCE</scope>
    <source>
        <strain evidence="1">GVMAG-S-1021933-23</strain>
    </source>
</reference>
<protein>
    <submittedName>
        <fullName evidence="1">Uncharacterized protein</fullName>
    </submittedName>
</protein>
<dbReference type="InterPro" id="IPR036691">
    <property type="entry name" value="Endo/exonu/phosph_ase_sf"/>
</dbReference>